<protein>
    <submittedName>
        <fullName evidence="1">Uncharacterized protein</fullName>
    </submittedName>
</protein>
<sequence>MEIYDLRVIERTKRDGFRAATAGYLIKVLSQALNVDVDGVSSNERLDGLADRMGVTVHVLKGELRKINEAMRDRVTPGEIYDFSELRKHKGRIDLQSLLCNGLYHNADITRYEIYLSYIMPANSDRIIYSTDIPITEHNGSLTINAQHGGRQLIHYASTVSDIMTMFKYTKFRLHSNDKVLVIDGVGVESNANGMMTLAINVDTTQHAKFEEVLRLLMTADYVTYSYDKVAPFIIERTGLDQGTIVMHVFPQDDGSALTRWMNHCEKSLKRMLVSILTTLKDRSEAYSAKGLGGQFPLDFYGVLRGTLDNLDPTKSPNSSTSYHISDRVIIGELFQAYINGVTTGRMSDRMAIAFQCLKTRNTSDTLIHLKEFIISYISFATLFQLYDNIMTFNKDVNGVKDAIKQQSVSEQITRFGLDGKRVLDDARSTATTIVNSLPSYSDQKMRDTIERATDIISSVQKYLK</sequence>
<dbReference type="AlphaFoldDB" id="A0A2V0RNI3"/>
<name>A0A2V0RNI3_9ZZZZ</name>
<proteinExistence type="predicted"/>
<evidence type="ECO:0000313" key="1">
    <source>
        <dbReference type="EMBL" id="GBH22780.1"/>
    </source>
</evidence>
<organism evidence="1">
    <name type="scientific">viral metagenome</name>
    <dbReference type="NCBI Taxonomy" id="1070528"/>
    <lineage>
        <taxon>unclassified sequences</taxon>
        <taxon>metagenomes</taxon>
        <taxon>organismal metagenomes</taxon>
    </lineage>
</organism>
<accession>A0A2V0RNI3</accession>
<dbReference type="EMBL" id="BDQD01000215">
    <property type="protein sequence ID" value="GBH22780.1"/>
    <property type="molecule type" value="Genomic_RNA"/>
</dbReference>
<comment type="caution">
    <text evidence="1">The sequence shown here is derived from an EMBL/GenBank/DDBJ whole genome shotgun (WGS) entry which is preliminary data.</text>
</comment>
<reference evidence="1" key="1">
    <citation type="submission" date="2017-04" db="EMBL/GenBank/DDBJ databases">
        <title>Unveiling RNA virosphere associated with marine microorganisms.</title>
        <authorList>
            <person name="Urayama S."/>
            <person name="Takaki Y."/>
            <person name="Nishi S."/>
            <person name="Yoshida Y."/>
            <person name="Deguchi S."/>
            <person name="Takai K."/>
            <person name="Nunoura T."/>
        </authorList>
    </citation>
    <scope>NUCLEOTIDE SEQUENCE</scope>
</reference>